<accession>B0DGZ1</accession>
<dbReference type="EMBL" id="DS547109">
    <property type="protein sequence ID" value="EDR06355.1"/>
    <property type="molecule type" value="Genomic_DNA"/>
</dbReference>
<dbReference type="InParanoid" id="B0DGZ1"/>
<sequence length="347" mass="38177">MHTTSSVAQEPPTSPHVASLDGRGSEDISPQRKGPAKAIRYLYYRLYTKDGAIESYNHICSNDRSIGRILTKAVAPPHTVSSLKRYLCKIEGLSQAGAENSDLYDTLSSQSAMMPDSTRISLLGHSGIGSSVDDPAVLVTGNENFEKRAGNTDVSKDLPETHTKDTRHVYYRVYDDMGEITSKTHFDKDDLSLGRVDVLSIAPPRTISSLMFRLLKAEDFLGDDVQLFEDMGSDSPMDDTDVLTFLGDDYPGSIEDQPMAIVHKKRAVITSPPKPTAFIKKIKANKTHSFGYYPNWLPISTGEVFFTDGIAIQHRGFLGDPHCFTGYMATNSAGRKGFVANFASEFC</sequence>
<reference evidence="2 3" key="1">
    <citation type="journal article" date="2008" name="Nature">
        <title>The genome of Laccaria bicolor provides insights into mycorrhizal symbiosis.</title>
        <authorList>
            <person name="Martin F."/>
            <person name="Aerts A."/>
            <person name="Ahren D."/>
            <person name="Brun A."/>
            <person name="Danchin E.G.J."/>
            <person name="Duchaussoy F."/>
            <person name="Gibon J."/>
            <person name="Kohler A."/>
            <person name="Lindquist E."/>
            <person name="Pereda V."/>
            <person name="Salamov A."/>
            <person name="Shapiro H.J."/>
            <person name="Wuyts J."/>
            <person name="Blaudez D."/>
            <person name="Buee M."/>
            <person name="Brokstein P."/>
            <person name="Canbaeck B."/>
            <person name="Cohen D."/>
            <person name="Courty P.E."/>
            <person name="Coutinho P.M."/>
            <person name="Delaruelle C."/>
            <person name="Detter J.C."/>
            <person name="Deveau A."/>
            <person name="DiFazio S."/>
            <person name="Duplessis S."/>
            <person name="Fraissinet-Tachet L."/>
            <person name="Lucic E."/>
            <person name="Frey-Klett P."/>
            <person name="Fourrey C."/>
            <person name="Feussner I."/>
            <person name="Gay G."/>
            <person name="Grimwood J."/>
            <person name="Hoegger P.J."/>
            <person name="Jain P."/>
            <person name="Kilaru S."/>
            <person name="Labbe J."/>
            <person name="Lin Y.C."/>
            <person name="Legue V."/>
            <person name="Le Tacon F."/>
            <person name="Marmeisse R."/>
            <person name="Melayah D."/>
            <person name="Montanini B."/>
            <person name="Muratet M."/>
            <person name="Nehls U."/>
            <person name="Niculita-Hirzel H."/>
            <person name="Oudot-Le Secq M.P."/>
            <person name="Peter M."/>
            <person name="Quesneville H."/>
            <person name="Rajashekar B."/>
            <person name="Reich M."/>
            <person name="Rouhier N."/>
            <person name="Schmutz J."/>
            <person name="Yin T."/>
            <person name="Chalot M."/>
            <person name="Henrissat B."/>
            <person name="Kuees U."/>
            <person name="Lucas S."/>
            <person name="Van de Peer Y."/>
            <person name="Podila G.K."/>
            <person name="Polle A."/>
            <person name="Pukkila P.J."/>
            <person name="Richardson P.M."/>
            <person name="Rouze P."/>
            <person name="Sanders I.R."/>
            <person name="Stajich J.E."/>
            <person name="Tunlid A."/>
            <person name="Tuskan G."/>
            <person name="Grigoriev I.V."/>
        </authorList>
    </citation>
    <scope>NUCLEOTIDE SEQUENCE [LARGE SCALE GENOMIC DNA]</scope>
    <source>
        <strain evidence="3">S238N-H82 / ATCC MYA-4686</strain>
    </source>
</reference>
<dbReference type="KEGG" id="lbc:LACBIDRAFT_329074"/>
<dbReference type="AlphaFoldDB" id="B0DGZ1"/>
<dbReference type="RefSeq" id="XP_001883216.1">
    <property type="nucleotide sequence ID" value="XM_001883181.1"/>
</dbReference>
<dbReference type="OrthoDB" id="2974017at2759"/>
<evidence type="ECO:0000256" key="1">
    <source>
        <dbReference type="SAM" id="MobiDB-lite"/>
    </source>
</evidence>
<dbReference type="HOGENOM" id="CLU_033651_2_0_1"/>
<evidence type="ECO:0000313" key="2">
    <source>
        <dbReference type="EMBL" id="EDR06355.1"/>
    </source>
</evidence>
<dbReference type="GeneID" id="6078656"/>
<organism evidence="3">
    <name type="scientific">Laccaria bicolor (strain S238N-H82 / ATCC MYA-4686)</name>
    <name type="common">Bicoloured deceiver</name>
    <name type="synonym">Laccaria laccata var. bicolor</name>
    <dbReference type="NCBI Taxonomy" id="486041"/>
    <lineage>
        <taxon>Eukaryota</taxon>
        <taxon>Fungi</taxon>
        <taxon>Dikarya</taxon>
        <taxon>Basidiomycota</taxon>
        <taxon>Agaricomycotina</taxon>
        <taxon>Agaricomycetes</taxon>
        <taxon>Agaricomycetidae</taxon>
        <taxon>Agaricales</taxon>
        <taxon>Agaricineae</taxon>
        <taxon>Hydnangiaceae</taxon>
        <taxon>Laccaria</taxon>
    </lineage>
</organism>
<dbReference type="Proteomes" id="UP000001194">
    <property type="component" value="Unassembled WGS sequence"/>
</dbReference>
<protein>
    <submittedName>
        <fullName evidence="2">Predicted protein</fullName>
    </submittedName>
</protein>
<feature type="region of interest" description="Disordered" evidence="1">
    <location>
        <begin position="1"/>
        <end position="32"/>
    </location>
</feature>
<keyword evidence="3" id="KW-1185">Reference proteome</keyword>
<name>B0DGZ1_LACBS</name>
<evidence type="ECO:0000313" key="3">
    <source>
        <dbReference type="Proteomes" id="UP000001194"/>
    </source>
</evidence>
<gene>
    <name evidence="2" type="ORF">LACBIDRAFT_329074</name>
</gene>
<proteinExistence type="predicted"/>